<evidence type="ECO:0000313" key="3">
    <source>
        <dbReference type="EMBL" id="BBN05776.1"/>
    </source>
</evidence>
<organism evidence="4 5">
    <name type="scientific">Marchantia polymorpha subsp. ruderalis</name>
    <dbReference type="NCBI Taxonomy" id="1480154"/>
    <lineage>
        <taxon>Eukaryota</taxon>
        <taxon>Viridiplantae</taxon>
        <taxon>Streptophyta</taxon>
        <taxon>Embryophyta</taxon>
        <taxon>Marchantiophyta</taxon>
        <taxon>Marchantiopsida</taxon>
        <taxon>Marchantiidae</taxon>
        <taxon>Marchantiales</taxon>
        <taxon>Marchantiaceae</taxon>
        <taxon>Marchantia</taxon>
    </lineage>
</organism>
<dbReference type="EMBL" id="AP019868">
    <property type="protein sequence ID" value="BBN05776.1"/>
    <property type="molecule type" value="Genomic_DNA"/>
</dbReference>
<reference evidence="6" key="3">
    <citation type="journal article" date="2020" name="Curr. Biol.">
        <title>Chromatin organization in early land plants reveals an ancestral association between H3K27me3, transposons, and constitutive heterochromatin.</title>
        <authorList>
            <person name="Montgomery S.A."/>
            <person name="Tanizawa Y."/>
            <person name="Galik B."/>
            <person name="Wang N."/>
            <person name="Ito T."/>
            <person name="Mochizuki T."/>
            <person name="Akimcheva S."/>
            <person name="Bowman J.L."/>
            <person name="Cognat V."/>
            <person name="Marechal-Drouard L."/>
            <person name="Ekker H."/>
            <person name="Hong S.F."/>
            <person name="Kohchi T."/>
            <person name="Lin S.S."/>
            <person name="Liu L.D."/>
            <person name="Nakamura Y."/>
            <person name="Valeeva L.R."/>
            <person name="Shakirov E.V."/>
            <person name="Shippen D.E."/>
            <person name="Wei W.L."/>
            <person name="Yagura M."/>
            <person name="Yamaoka S."/>
            <person name="Yamato K.T."/>
            <person name="Liu C."/>
            <person name="Berger F."/>
        </authorList>
    </citation>
    <scope>NUCLEOTIDE SEQUENCE [LARGE SCALE GENOMIC DNA]</scope>
    <source>
        <strain evidence="6">Tak-1</strain>
    </source>
</reference>
<sequence>MQCGVLPDLCAARQISGWSARCAVECFPTATYGPIARAMVFRTITSSKFLYTPHLSRRFVPVGIGLGSKPFRVRAQSSSGGDGVEKSGDKEVQEMLVEIVRLETGKVRVNEFVEEQAKHLADIAETANEEYARIAEEARRSMDAAGSKVLEEMDIKASAFEEELAAARAQIEADEADLEAFEKNVEQARSEGLFFKELYKTVKTKSPEEQQQIKEKAQVVTDTIRKSAGSKSRRILYGVLIFLLTLSIIEAGSSANVQLPKLAVYIFILLALIVQLTYENMLSGKNKQGDKED</sequence>
<feature type="transmembrane region" description="Helical" evidence="2">
    <location>
        <begin position="262"/>
        <end position="278"/>
    </location>
</feature>
<dbReference type="Proteomes" id="UP000077202">
    <property type="component" value="Unassembled WGS sequence"/>
</dbReference>
<dbReference type="AlphaFoldDB" id="A0A176W6Q7"/>
<evidence type="ECO:0000313" key="6">
    <source>
        <dbReference type="Proteomes" id="UP001162541"/>
    </source>
</evidence>
<protein>
    <submittedName>
        <fullName evidence="4">Uncharacterized protein</fullName>
    </submittedName>
</protein>
<keyword evidence="1" id="KW-0175">Coiled coil</keyword>
<dbReference type="GO" id="GO:0009507">
    <property type="term" value="C:chloroplast"/>
    <property type="evidence" value="ECO:0007669"/>
    <property type="project" value="TreeGrafter"/>
</dbReference>
<reference evidence="4 5" key="1">
    <citation type="submission" date="2016-03" db="EMBL/GenBank/DDBJ databases">
        <title>Mechanisms controlling the formation of the plant cell surface in tip-growing cells are functionally conserved among land plants.</title>
        <authorList>
            <person name="Honkanen S."/>
            <person name="Jones V.A."/>
            <person name="Morieri G."/>
            <person name="Champion C."/>
            <person name="Hetherington A.J."/>
            <person name="Kelly S."/>
            <person name="Saint-Marcoux D."/>
            <person name="Proust H."/>
            <person name="Prescott H."/>
            <person name="Dolan L."/>
        </authorList>
    </citation>
    <scope>NUCLEOTIDE SEQUENCE [LARGE SCALE GENOMIC DNA]</scope>
    <source>
        <strain evidence="5">cv. Tak-1 and cv. Tak-2</strain>
        <tissue evidence="4">Whole gametophyte</tissue>
    </source>
</reference>
<dbReference type="PANTHER" id="PTHR35731">
    <property type="entry name" value="8-AMINO-7-OXONONANOATE SYNTHASE"/>
    <property type="match status" value="1"/>
</dbReference>
<dbReference type="EMBL" id="LVLJ01001664">
    <property type="protein sequence ID" value="OAE28810.1"/>
    <property type="molecule type" value="Genomic_DNA"/>
</dbReference>
<proteinExistence type="predicted"/>
<accession>A0A176W6Q7</accession>
<keyword evidence="5" id="KW-1185">Reference proteome</keyword>
<reference evidence="3" key="2">
    <citation type="journal article" date="2019" name="Curr. Biol.">
        <title>Chromatin organization in early land plants reveals an ancestral association between H3K27me3, transposons, and constitutive heterochromatin.</title>
        <authorList>
            <person name="Montgomery S.A."/>
            <person name="Tanizawa Y."/>
            <person name="Galik B."/>
            <person name="Wang N."/>
            <person name="Ito T."/>
            <person name="Mochizuki T."/>
            <person name="Akimcheva S."/>
            <person name="Bowman J."/>
            <person name="Cognat V."/>
            <person name="Drouard L."/>
            <person name="Ekker H."/>
            <person name="Houng S."/>
            <person name="Kohchi T."/>
            <person name="Lin S."/>
            <person name="Liu L.D."/>
            <person name="Nakamura Y."/>
            <person name="Valeeva L.R."/>
            <person name="Shakirov E.V."/>
            <person name="Shippen D.E."/>
            <person name="Wei W."/>
            <person name="Yagura M."/>
            <person name="Yamaoka S."/>
            <person name="Yamato K.T."/>
            <person name="Liu C."/>
            <person name="Berger F."/>
        </authorList>
    </citation>
    <scope>NUCLEOTIDE SEQUENCE [LARGE SCALE GENOMIC DNA]</scope>
    <source>
        <strain evidence="3">Tak-1</strain>
    </source>
</reference>
<dbReference type="Proteomes" id="UP001162541">
    <property type="component" value="Chromosome 3"/>
</dbReference>
<keyword evidence="2" id="KW-0472">Membrane</keyword>
<evidence type="ECO:0000313" key="5">
    <source>
        <dbReference type="Proteomes" id="UP000077202"/>
    </source>
</evidence>
<feature type="coiled-coil region" evidence="1">
    <location>
        <begin position="110"/>
        <end position="191"/>
    </location>
</feature>
<gene>
    <name evidence="4" type="ORF">AXG93_3096s1240</name>
    <name evidence="3" type="ORF">Mp_3g15860</name>
</gene>
<evidence type="ECO:0000256" key="2">
    <source>
        <dbReference type="SAM" id="Phobius"/>
    </source>
</evidence>
<keyword evidence="2" id="KW-0812">Transmembrane</keyword>
<name>A0A176W6Q7_MARPO</name>
<evidence type="ECO:0000256" key="1">
    <source>
        <dbReference type="SAM" id="Coils"/>
    </source>
</evidence>
<dbReference type="PANTHER" id="PTHR35731:SF1">
    <property type="entry name" value="8-AMINO-7-OXONONANOATE SYNTHASE"/>
    <property type="match status" value="1"/>
</dbReference>
<feature type="transmembrane region" description="Helical" evidence="2">
    <location>
        <begin position="235"/>
        <end position="256"/>
    </location>
</feature>
<evidence type="ECO:0000313" key="4">
    <source>
        <dbReference type="EMBL" id="OAE28810.1"/>
    </source>
</evidence>
<keyword evidence="2" id="KW-1133">Transmembrane helix</keyword>